<evidence type="ECO:0000259" key="1">
    <source>
        <dbReference type="Pfam" id="PF04965"/>
    </source>
</evidence>
<name>A0A419A4P0_9RHOB</name>
<dbReference type="Gene3D" id="3.10.450.40">
    <property type="match status" value="1"/>
</dbReference>
<dbReference type="Proteomes" id="UP000283587">
    <property type="component" value="Unassembled WGS sequence"/>
</dbReference>
<dbReference type="AlphaFoldDB" id="A0A419A4P0"/>
<sequence length="120" mass="13042">MPDIAFPYRIDARGRTAETSRAAHIRDMIELILFTAPGERVMRPDFGANLLASLFAPAGPEAAAALRVLAQSALQEHLRDVIEVQDLAVTSQDGTVTVRLAYAIIETGEPVVDEFRRAAP</sequence>
<evidence type="ECO:0000313" key="2">
    <source>
        <dbReference type="EMBL" id="RJL09756.1"/>
    </source>
</evidence>
<keyword evidence="3" id="KW-1185">Reference proteome</keyword>
<dbReference type="RefSeq" id="WP_119898911.1">
    <property type="nucleotide sequence ID" value="NZ_QNRC01000017.1"/>
</dbReference>
<dbReference type="OrthoDB" id="9802846at2"/>
<dbReference type="Pfam" id="PF04965">
    <property type="entry name" value="GPW_gp25"/>
    <property type="match status" value="1"/>
</dbReference>
<protein>
    <recommendedName>
        <fullName evidence="1">IraD/Gp25-like domain-containing protein</fullName>
    </recommendedName>
</protein>
<dbReference type="SUPFAM" id="SSF160719">
    <property type="entry name" value="gpW/gp25-like"/>
    <property type="match status" value="1"/>
</dbReference>
<dbReference type="InterPro" id="IPR007048">
    <property type="entry name" value="IraD/Gp25-like"/>
</dbReference>
<evidence type="ECO:0000313" key="3">
    <source>
        <dbReference type="Proteomes" id="UP000283587"/>
    </source>
</evidence>
<feature type="domain" description="IraD/Gp25-like" evidence="1">
    <location>
        <begin position="21"/>
        <end position="107"/>
    </location>
</feature>
<accession>A0A419A4P0</accession>
<organism evidence="2 3">
    <name type="scientific">Paracoccus siganidrum</name>
    <dbReference type="NCBI Taxonomy" id="1276757"/>
    <lineage>
        <taxon>Bacteria</taxon>
        <taxon>Pseudomonadati</taxon>
        <taxon>Pseudomonadota</taxon>
        <taxon>Alphaproteobacteria</taxon>
        <taxon>Rhodobacterales</taxon>
        <taxon>Paracoccaceae</taxon>
        <taxon>Paracoccus</taxon>
    </lineage>
</organism>
<proteinExistence type="predicted"/>
<dbReference type="EMBL" id="QZEW01000064">
    <property type="protein sequence ID" value="RJL09756.1"/>
    <property type="molecule type" value="Genomic_DNA"/>
</dbReference>
<comment type="caution">
    <text evidence="2">The sequence shown here is derived from an EMBL/GenBank/DDBJ whole genome shotgun (WGS) entry which is preliminary data.</text>
</comment>
<gene>
    <name evidence="2" type="ORF">D3P05_14700</name>
</gene>
<reference evidence="3" key="1">
    <citation type="submission" date="2018-09" db="EMBL/GenBank/DDBJ databases">
        <title>Paracoccus onubensis nov. sp. a moderate halophilic bacterium isolated from Gruta de las Maravillas (Aracena, Spain).</title>
        <authorList>
            <person name="Jurado V."/>
            <person name="Gutierrez-Patricio S."/>
            <person name="Gonzalez-Pimentel J.L."/>
            <person name="Miller A.Z."/>
            <person name="Laiz L."/>
            <person name="Saiz-Jimenez C."/>
        </authorList>
    </citation>
    <scope>NUCLEOTIDE SEQUENCE [LARGE SCALE GENOMIC DNA]</scope>
    <source>
        <strain evidence="3">DSM 26381</strain>
    </source>
</reference>